<dbReference type="Proteomes" id="UP000651668">
    <property type="component" value="Unassembled WGS sequence"/>
</dbReference>
<sequence>MKKGFITRSTYMDMLNILVVIAGGCITVAGLLALVVCIGALFFETEEVDYED</sequence>
<evidence type="ECO:0000313" key="2">
    <source>
        <dbReference type="EMBL" id="GGC59504.1"/>
    </source>
</evidence>
<reference evidence="2" key="1">
    <citation type="journal article" date="2014" name="Int. J. Syst. Evol. Microbiol.">
        <title>Complete genome sequence of Corynebacterium casei LMG S-19264T (=DSM 44701T), isolated from a smear-ripened cheese.</title>
        <authorList>
            <consortium name="US DOE Joint Genome Institute (JGI-PGF)"/>
            <person name="Walter F."/>
            <person name="Albersmeier A."/>
            <person name="Kalinowski J."/>
            <person name="Ruckert C."/>
        </authorList>
    </citation>
    <scope>NUCLEOTIDE SEQUENCE</scope>
    <source>
        <strain evidence="2">CGMCC 1.15343</strain>
    </source>
</reference>
<dbReference type="EMBL" id="BMIL01000003">
    <property type="protein sequence ID" value="GGC59504.1"/>
    <property type="molecule type" value="Genomic_DNA"/>
</dbReference>
<comment type="caution">
    <text evidence="2">The sequence shown here is derived from an EMBL/GenBank/DDBJ whole genome shotgun (WGS) entry which is preliminary data.</text>
</comment>
<accession>A0A916U4D7</accession>
<dbReference type="PROSITE" id="PS51257">
    <property type="entry name" value="PROKAR_LIPOPROTEIN"/>
    <property type="match status" value="1"/>
</dbReference>
<proteinExistence type="predicted"/>
<evidence type="ECO:0000313" key="3">
    <source>
        <dbReference type="Proteomes" id="UP000651668"/>
    </source>
</evidence>
<organism evidence="2 3">
    <name type="scientific">Pedobacter quisquiliarum</name>
    <dbReference type="NCBI Taxonomy" id="1834438"/>
    <lineage>
        <taxon>Bacteria</taxon>
        <taxon>Pseudomonadati</taxon>
        <taxon>Bacteroidota</taxon>
        <taxon>Sphingobacteriia</taxon>
        <taxon>Sphingobacteriales</taxon>
        <taxon>Sphingobacteriaceae</taxon>
        <taxon>Pedobacter</taxon>
    </lineage>
</organism>
<name>A0A916U4D7_9SPHI</name>
<dbReference type="AlphaFoldDB" id="A0A916U4D7"/>
<evidence type="ECO:0000256" key="1">
    <source>
        <dbReference type="SAM" id="Phobius"/>
    </source>
</evidence>
<gene>
    <name evidence="2" type="ORF">GCM10011387_11470</name>
</gene>
<keyword evidence="1" id="KW-0472">Membrane</keyword>
<protein>
    <submittedName>
        <fullName evidence="2">Uncharacterized protein</fullName>
    </submittedName>
</protein>
<dbReference type="RefSeq" id="WP_188625896.1">
    <property type="nucleotide sequence ID" value="NZ_BMIL01000003.1"/>
</dbReference>
<keyword evidence="1" id="KW-1133">Transmembrane helix</keyword>
<keyword evidence="3" id="KW-1185">Reference proteome</keyword>
<feature type="transmembrane region" description="Helical" evidence="1">
    <location>
        <begin position="15"/>
        <end position="43"/>
    </location>
</feature>
<keyword evidence="1" id="KW-0812">Transmembrane</keyword>
<reference evidence="2" key="2">
    <citation type="submission" date="2020-09" db="EMBL/GenBank/DDBJ databases">
        <authorList>
            <person name="Sun Q."/>
            <person name="Zhou Y."/>
        </authorList>
    </citation>
    <scope>NUCLEOTIDE SEQUENCE</scope>
    <source>
        <strain evidence="2">CGMCC 1.15343</strain>
    </source>
</reference>